<sequence length="90" mass="10202">MAGYSLRADPDRLKNRARLTRSFSVLMREQDDLLNRPNSVADRADHNRVVIGCSNRRSGLARRSITVLPTSLTPCAPSHLRSAFNRLRKK</sequence>
<protein>
    <submittedName>
        <fullName evidence="1">Uncharacterized protein</fullName>
    </submittedName>
</protein>
<accession>A0A090G4J7</accession>
<evidence type="ECO:0000313" key="2">
    <source>
        <dbReference type="Proteomes" id="UP000046122"/>
    </source>
</evidence>
<evidence type="ECO:0000313" key="1">
    <source>
        <dbReference type="EMBL" id="CDX52085.1"/>
    </source>
</evidence>
<dbReference type="AlphaFoldDB" id="A0A090G4J7"/>
<dbReference type="Proteomes" id="UP000046122">
    <property type="component" value="Unassembled WGS sequence"/>
</dbReference>
<name>A0A090G4J7_MESPL</name>
<organism evidence="1 2">
    <name type="scientific">Mesorhizobium plurifarium</name>
    <dbReference type="NCBI Taxonomy" id="69974"/>
    <lineage>
        <taxon>Bacteria</taxon>
        <taxon>Pseudomonadati</taxon>
        <taxon>Pseudomonadota</taxon>
        <taxon>Alphaproteobacteria</taxon>
        <taxon>Hyphomicrobiales</taxon>
        <taxon>Phyllobacteriaceae</taxon>
        <taxon>Mesorhizobium</taxon>
    </lineage>
</organism>
<reference evidence="1 2" key="1">
    <citation type="submission" date="2014-08" db="EMBL/GenBank/DDBJ databases">
        <authorList>
            <person name="Moulin Lionel"/>
        </authorList>
    </citation>
    <scope>NUCLEOTIDE SEQUENCE [LARGE SCALE GENOMIC DNA]</scope>
</reference>
<dbReference type="EMBL" id="CCNE01000006">
    <property type="protein sequence ID" value="CDX52085.1"/>
    <property type="molecule type" value="Genomic_DNA"/>
</dbReference>
<proteinExistence type="predicted"/>
<gene>
    <name evidence="1" type="ORF">MPL3365_140209</name>
</gene>